<dbReference type="Pfam" id="PF01638">
    <property type="entry name" value="HxlR"/>
    <property type="match status" value="1"/>
</dbReference>
<reference evidence="1 2" key="1">
    <citation type="submission" date="2018-12" db="EMBL/GenBank/DDBJ databases">
        <title>A novel vanA-carrying plasmid in a clinical isolate of Enterococcus avium.</title>
        <authorList>
            <person name="Bernasconi O.J."/>
            <person name="Luzzaro F."/>
            <person name="Endimiani A."/>
        </authorList>
    </citation>
    <scope>NUCLEOTIDE SEQUENCE [LARGE SCALE GENOMIC DNA]</scope>
    <source>
        <strain evidence="1 2">LC0559/18</strain>
    </source>
</reference>
<dbReference type="PANTHER" id="PTHR33204">
    <property type="entry name" value="TRANSCRIPTIONAL REGULATOR, MARR FAMILY"/>
    <property type="match status" value="1"/>
</dbReference>
<protein>
    <submittedName>
        <fullName evidence="1">Transcriptional regulator</fullName>
    </submittedName>
</protein>
<organism evidence="1 2">
    <name type="scientific">Enterococcus avium</name>
    <name type="common">Streptococcus avium</name>
    <dbReference type="NCBI Taxonomy" id="33945"/>
    <lineage>
        <taxon>Bacteria</taxon>
        <taxon>Bacillati</taxon>
        <taxon>Bacillota</taxon>
        <taxon>Bacilli</taxon>
        <taxon>Lactobacillales</taxon>
        <taxon>Enterococcaceae</taxon>
        <taxon>Enterococcus</taxon>
    </lineage>
</organism>
<sequence length="122" mass="14239">MVRKIYNCEEGCSVESTLQLISGRWKSVLLYHLIFEGEHRYNELQKKIPGITRRMLSLQLKDLESDGLISRQVIQEKPLMVSYHITDYGNSLKPVIQMLHQWGNEFNQINNGTLEEECLICN</sequence>
<dbReference type="EMBL" id="RYZS01000001">
    <property type="protein sequence ID" value="RVU93967.1"/>
    <property type="molecule type" value="Genomic_DNA"/>
</dbReference>
<comment type="caution">
    <text evidence="1">The sequence shown here is derived from an EMBL/GenBank/DDBJ whole genome shotgun (WGS) entry which is preliminary data.</text>
</comment>
<dbReference type="PROSITE" id="PS51118">
    <property type="entry name" value="HTH_HXLR"/>
    <property type="match status" value="1"/>
</dbReference>
<name>A0A437UJW6_ENTAV</name>
<dbReference type="SUPFAM" id="SSF46785">
    <property type="entry name" value="Winged helix' DNA-binding domain"/>
    <property type="match status" value="1"/>
</dbReference>
<gene>
    <name evidence="1" type="ORF">EK398_03310</name>
</gene>
<accession>A0A437UJW6</accession>
<dbReference type="RefSeq" id="WP_127978263.1">
    <property type="nucleotide sequence ID" value="NZ_CAAKNX010000120.1"/>
</dbReference>
<dbReference type="AlphaFoldDB" id="A0A437UJW6"/>
<evidence type="ECO:0000313" key="1">
    <source>
        <dbReference type="EMBL" id="RVU93967.1"/>
    </source>
</evidence>
<proteinExistence type="predicted"/>
<dbReference type="InterPro" id="IPR036390">
    <property type="entry name" value="WH_DNA-bd_sf"/>
</dbReference>
<dbReference type="InterPro" id="IPR002577">
    <property type="entry name" value="HTH_HxlR"/>
</dbReference>
<dbReference type="InterPro" id="IPR036388">
    <property type="entry name" value="WH-like_DNA-bd_sf"/>
</dbReference>
<dbReference type="Proteomes" id="UP000288388">
    <property type="component" value="Unassembled WGS sequence"/>
</dbReference>
<dbReference type="Gene3D" id="1.10.10.10">
    <property type="entry name" value="Winged helix-like DNA-binding domain superfamily/Winged helix DNA-binding domain"/>
    <property type="match status" value="1"/>
</dbReference>
<dbReference type="PANTHER" id="PTHR33204:SF29">
    <property type="entry name" value="TRANSCRIPTIONAL REGULATOR"/>
    <property type="match status" value="1"/>
</dbReference>
<evidence type="ECO:0000313" key="2">
    <source>
        <dbReference type="Proteomes" id="UP000288388"/>
    </source>
</evidence>